<comment type="caution">
    <text evidence="3">The sequence shown here is derived from an EMBL/GenBank/DDBJ whole genome shotgun (WGS) entry which is preliminary data.</text>
</comment>
<gene>
    <name evidence="3" type="ORF">AGERDE_LOCUS7011</name>
</gene>
<dbReference type="Pfam" id="PF13805">
    <property type="entry name" value="Pil1"/>
    <property type="match status" value="1"/>
</dbReference>
<organism evidence="3 4">
    <name type="scientific">Ambispora gerdemannii</name>
    <dbReference type="NCBI Taxonomy" id="144530"/>
    <lineage>
        <taxon>Eukaryota</taxon>
        <taxon>Fungi</taxon>
        <taxon>Fungi incertae sedis</taxon>
        <taxon>Mucoromycota</taxon>
        <taxon>Glomeromycotina</taxon>
        <taxon>Glomeromycetes</taxon>
        <taxon>Archaeosporales</taxon>
        <taxon>Ambisporaceae</taxon>
        <taxon>Ambispora</taxon>
    </lineage>
</organism>
<dbReference type="GO" id="GO:0036286">
    <property type="term" value="C:eisosome filament"/>
    <property type="evidence" value="ECO:0007669"/>
    <property type="project" value="TreeGrafter"/>
</dbReference>
<dbReference type="OrthoDB" id="5599269at2759"/>
<keyword evidence="4" id="KW-1185">Reference proteome</keyword>
<feature type="compositionally biased region" description="Low complexity" evidence="2">
    <location>
        <begin position="559"/>
        <end position="568"/>
    </location>
</feature>
<dbReference type="GO" id="GO:0070941">
    <property type="term" value="P:eisosome assembly"/>
    <property type="evidence" value="ECO:0007669"/>
    <property type="project" value="TreeGrafter"/>
</dbReference>
<evidence type="ECO:0000256" key="1">
    <source>
        <dbReference type="SAM" id="Coils"/>
    </source>
</evidence>
<feature type="compositionally biased region" description="Low complexity" evidence="2">
    <location>
        <begin position="575"/>
        <end position="596"/>
    </location>
</feature>
<dbReference type="Proteomes" id="UP000789831">
    <property type="component" value="Unassembled WGS sequence"/>
</dbReference>
<dbReference type="AlphaFoldDB" id="A0A9N9B7F3"/>
<evidence type="ECO:0000313" key="4">
    <source>
        <dbReference type="Proteomes" id="UP000789831"/>
    </source>
</evidence>
<dbReference type="GO" id="GO:0006897">
    <property type="term" value="P:endocytosis"/>
    <property type="evidence" value="ECO:0007669"/>
    <property type="project" value="TreeGrafter"/>
</dbReference>
<dbReference type="PANTHER" id="PTHR31962">
    <property type="entry name" value="SPHINGOLIPID LONG CHAIN BASE-RESPONSIVE PROTEIN PIL1"/>
    <property type="match status" value="1"/>
</dbReference>
<feature type="region of interest" description="Disordered" evidence="2">
    <location>
        <begin position="504"/>
        <end position="682"/>
    </location>
</feature>
<feature type="compositionally biased region" description="Low complexity" evidence="2">
    <location>
        <begin position="527"/>
        <end position="542"/>
    </location>
</feature>
<reference evidence="3" key="1">
    <citation type="submission" date="2021-06" db="EMBL/GenBank/DDBJ databases">
        <authorList>
            <person name="Kallberg Y."/>
            <person name="Tangrot J."/>
            <person name="Rosling A."/>
        </authorList>
    </citation>
    <scope>NUCLEOTIDE SEQUENCE</scope>
    <source>
        <strain evidence="3">MT106</strain>
    </source>
</reference>
<protein>
    <submittedName>
        <fullName evidence="3">5751_t:CDS:1</fullName>
    </submittedName>
</protein>
<feature type="coiled-coil region" evidence="1">
    <location>
        <begin position="284"/>
        <end position="333"/>
    </location>
</feature>
<dbReference type="Gene3D" id="1.20.1270.60">
    <property type="entry name" value="Arfaptin homology (AH) domain/BAR domain"/>
    <property type="match status" value="1"/>
</dbReference>
<accession>A0A9N9B7F3</accession>
<dbReference type="InterPro" id="IPR027267">
    <property type="entry name" value="AH/BAR_dom_sf"/>
</dbReference>
<keyword evidence="1" id="KW-0175">Coiled coil</keyword>
<evidence type="ECO:0000313" key="3">
    <source>
        <dbReference type="EMBL" id="CAG8558023.1"/>
    </source>
</evidence>
<feature type="compositionally biased region" description="Polar residues" evidence="2">
    <location>
        <begin position="543"/>
        <end position="554"/>
    </location>
</feature>
<name>A0A9N9B7F3_9GLOM</name>
<dbReference type="GO" id="GO:0008289">
    <property type="term" value="F:lipid binding"/>
    <property type="evidence" value="ECO:0007669"/>
    <property type="project" value="TreeGrafter"/>
</dbReference>
<dbReference type="GO" id="GO:0005886">
    <property type="term" value="C:plasma membrane"/>
    <property type="evidence" value="ECO:0007669"/>
    <property type="project" value="TreeGrafter"/>
</dbReference>
<dbReference type="InterPro" id="IPR028245">
    <property type="entry name" value="PIL1/LSP1"/>
</dbReference>
<feature type="coiled-coil region" evidence="1">
    <location>
        <begin position="374"/>
        <end position="499"/>
    </location>
</feature>
<sequence>MSYRPTLSSTNDGRQGTILNTLGLNKLNFDTLHHDVRRNLTKVDPRLTEDLKNITLLLKEEKNILTSLQNVAAERREVSKHIFIWGKEDNSEDIADITEKVSNLLAKVADAETVLCEKYDHYRNILKEIREADQRLHAPKERRRKVNDELTRLMKSHPGSPRIQELQNDLQRINTDSTVDSLEVGNIKRQKLKEALTLQMNAIFETAEKIAIITGFGLYLLEHINTTPARVGEPRPKYDSFNATQEVIKECQIALHRWQPPSTDIKELLPALTNTAPAQLAAQKQEYEAKIAQLQTTITSQRQASDDQIAELLKKLADQKKTFEDQIVELTTTFAAQKNAYESQINDLSDSVSSQKHFYEVQLNDLGSALATQREESGTKISELETKNQEFQMEIQRTEAKVNELTSALNIEKEKNETQLKDHNTILAQKQEYEVQIREKDALIVKLQSEMNSVATEKGKLSQLVKDLEETLKSKTSTLDQKEEKLGRLEDDISSIKSQLAGLKVTPSSPIPSNAGAGPPLNRSLGASPAAPSPASVDVAASTEQDGLSRTPSAAQHMGPPFQQQPLYGQPPPQGYYNQQQYYQQYYQQQPGYYGQATPAGQPGPVEFGYTGQGVPPPPNQAGQPGPVEFGYTGQGGPPPPNQAGGFVGGFFLGAPIDEAPPAYDGPPKDGFPGDGKKDEKS</sequence>
<dbReference type="EMBL" id="CAJVPL010001194">
    <property type="protein sequence ID" value="CAG8558023.1"/>
    <property type="molecule type" value="Genomic_DNA"/>
</dbReference>
<dbReference type="PANTHER" id="PTHR31962:SF1">
    <property type="entry name" value="SPHINGOLIPID LONG CHAIN BASE-RESPONSIVE PROTEIN PIL1"/>
    <property type="match status" value="1"/>
</dbReference>
<proteinExistence type="predicted"/>
<evidence type="ECO:0000256" key="2">
    <source>
        <dbReference type="SAM" id="MobiDB-lite"/>
    </source>
</evidence>